<sequence>MRTTQIAVVATLLLGFSGVVIADKTLAHSKSLGMSFTALGDVWCAPEVKIRGDATDAGKFATPDYGDIIQRLGQVLSRECPDAERLSITGMSDGRLVWNGEAEKGDGWRIRQPATASVATKTPGSEKTGLTAPKVAAKTPSAAAPDVSVDTPLPGQPVVVAPAVPVPERQAVNLAPSAQAPAKVVAQADQKKDQMELAGGKSGAPASAAIRIPDCEAIVTWASRAYQEDQDTLRSGGRPFQSGTWLLSGFKDEYWLPVFGAPFPEITPAEYAKFAQTVEACRRELRPEMLGLPRGHPRRDLLIGADDYVLRAALGQKLNPQTAAPVLARHKAAYKAYDEAIATRDAQLSALKSLPPEKESFETLNAMKKDKKLIALGPARTPHVQLLDAATLDLADRMVMAAAEEIKKFPESLDGLRGLITYRATARAELSRYKSRKVQDFLTIEAERTNALAAAALPGFVAEMQAAPASAEGKATVQAAVNTLFPQQPLPRNIRAYRKAVTKRLAEIDEEMNSVACKNTLARYDLSGDAATPLLGPGGESTFGAFVCALTDKGLAFGEYKKPGFFGSTHELVMQIPSGPSLVFEMELVEAIKGKPDMLVGTRMKDPTQTRDLTVTAWQELAAELTGYTPPGIAGEALLPAAQAQLDSTPQGCVTTVYTQSVTAFPVTLQAGAMDRDTVRRFALLGDLGLSEVEERPSQNVSYRNYRYTLTAMAEPYFQGKHGLCFAKLAAEEISDISAPFKRDGRTYVTGILEASPVLPEFALDPRFAQAVDGPVRGLINSMKTGQAIRSKVAFVRTDAGWEASN</sequence>
<evidence type="ECO:0000256" key="1">
    <source>
        <dbReference type="SAM" id="MobiDB-lite"/>
    </source>
</evidence>
<dbReference type="RefSeq" id="WP_273438634.1">
    <property type="nucleotide sequence ID" value="NZ_PKUN01000009.1"/>
</dbReference>
<reference evidence="2 3" key="1">
    <citation type="submission" date="2017-11" db="EMBL/GenBank/DDBJ databases">
        <title>Genome-resolved metagenomics identifies genetic mobility, metabolic interactions, and unexpected diversity in perchlorate-reducing communities.</title>
        <authorList>
            <person name="Barnum T.P."/>
            <person name="Figueroa I.A."/>
            <person name="Carlstrom C.I."/>
            <person name="Lucas L.N."/>
            <person name="Engelbrektson A.L."/>
            <person name="Coates J.D."/>
        </authorList>
    </citation>
    <scope>NUCLEOTIDE SEQUENCE [LARGE SCALE GENOMIC DNA]</scope>
    <source>
        <strain evidence="2">BM301</strain>
    </source>
</reference>
<gene>
    <name evidence="2" type="ORF">C0630_07635</name>
</gene>
<accession>A0A2N6CX68</accession>
<feature type="compositionally biased region" description="Polar residues" evidence="1">
    <location>
        <begin position="114"/>
        <end position="125"/>
    </location>
</feature>
<evidence type="ECO:0000313" key="2">
    <source>
        <dbReference type="EMBL" id="PLX61885.1"/>
    </source>
</evidence>
<name>A0A2N6CX68_9GAMM</name>
<dbReference type="EMBL" id="PKUN01000009">
    <property type="protein sequence ID" value="PLX61885.1"/>
    <property type="molecule type" value="Genomic_DNA"/>
</dbReference>
<protein>
    <submittedName>
        <fullName evidence="2">Uncharacterized protein</fullName>
    </submittedName>
</protein>
<evidence type="ECO:0000313" key="3">
    <source>
        <dbReference type="Proteomes" id="UP000235015"/>
    </source>
</evidence>
<organism evidence="2 3">
    <name type="scientific">Sedimenticola selenatireducens</name>
    <dbReference type="NCBI Taxonomy" id="191960"/>
    <lineage>
        <taxon>Bacteria</taxon>
        <taxon>Pseudomonadati</taxon>
        <taxon>Pseudomonadota</taxon>
        <taxon>Gammaproteobacteria</taxon>
        <taxon>Chromatiales</taxon>
        <taxon>Sedimenticolaceae</taxon>
        <taxon>Sedimenticola</taxon>
    </lineage>
</organism>
<dbReference type="AlphaFoldDB" id="A0A2N6CX68"/>
<feature type="region of interest" description="Disordered" evidence="1">
    <location>
        <begin position="114"/>
        <end position="150"/>
    </location>
</feature>
<proteinExistence type="predicted"/>
<comment type="caution">
    <text evidence="2">The sequence shown here is derived from an EMBL/GenBank/DDBJ whole genome shotgun (WGS) entry which is preliminary data.</text>
</comment>
<dbReference type="Proteomes" id="UP000235015">
    <property type="component" value="Unassembled WGS sequence"/>
</dbReference>